<dbReference type="PROSITE" id="PS51257">
    <property type="entry name" value="PROKAR_LIPOPROTEIN"/>
    <property type="match status" value="1"/>
</dbReference>
<dbReference type="Pfam" id="PF14059">
    <property type="entry name" value="DUF4251"/>
    <property type="match status" value="1"/>
</dbReference>
<dbReference type="Proteomes" id="UP000443153">
    <property type="component" value="Unassembled WGS sequence"/>
</dbReference>
<comment type="caution">
    <text evidence="1">The sequence shown here is derived from an EMBL/GenBank/DDBJ whole genome shotgun (WGS) entry which is preliminary data.</text>
</comment>
<dbReference type="EMBL" id="WKJH01000004">
    <property type="protein sequence ID" value="MRX64035.1"/>
    <property type="molecule type" value="Genomic_DNA"/>
</dbReference>
<name>A0A6I2MNH6_9FLAO</name>
<dbReference type="RefSeq" id="WP_154365461.1">
    <property type="nucleotide sequence ID" value="NZ_WKJH01000004.1"/>
</dbReference>
<proteinExistence type="predicted"/>
<dbReference type="Gene3D" id="2.40.128.410">
    <property type="match status" value="1"/>
</dbReference>
<evidence type="ECO:0000313" key="2">
    <source>
        <dbReference type="Proteomes" id="UP000443153"/>
    </source>
</evidence>
<reference evidence="1 2" key="1">
    <citation type="submission" date="2019-11" db="EMBL/GenBank/DDBJ databases">
        <title>Maribacter lutea sp. nov., a marine bacterium isolated from intertidal sand.</title>
        <authorList>
            <person name="Liu A."/>
        </authorList>
    </citation>
    <scope>NUCLEOTIDE SEQUENCE [LARGE SCALE GENOMIC DNA]</scope>
    <source>
        <strain evidence="1 2">RZ05</strain>
    </source>
</reference>
<organism evidence="1 2">
    <name type="scientific">Maribacter luteus</name>
    <dbReference type="NCBI Taxonomy" id="2594478"/>
    <lineage>
        <taxon>Bacteria</taxon>
        <taxon>Pseudomonadati</taxon>
        <taxon>Bacteroidota</taxon>
        <taxon>Flavobacteriia</taxon>
        <taxon>Flavobacteriales</taxon>
        <taxon>Flavobacteriaceae</taxon>
        <taxon>Maribacter</taxon>
    </lineage>
</organism>
<evidence type="ECO:0000313" key="1">
    <source>
        <dbReference type="EMBL" id="MRX64035.1"/>
    </source>
</evidence>
<gene>
    <name evidence="1" type="ORF">GJ691_07620</name>
</gene>
<sequence>MKRRNFHVILGFVIILLCGCGGTKNAEKISLRTQQIETLKNVVDAKSYTIEVNTAYPMQTYAVTRVTNALLQNTGNSASRINVNGNFIEVKNDSIKGVLSYFGEVRTVNSYNPRDGGINFEGVPTTYEVIENKKKQTLNIEFDIKNKIEPYNVIIQLYPDKSATVIVNSPYRTSIRYDGTLKPSEVEENL</sequence>
<keyword evidence="2" id="KW-1185">Reference proteome</keyword>
<dbReference type="OrthoDB" id="1448121at2"/>
<dbReference type="InterPro" id="IPR025347">
    <property type="entry name" value="DUF4251"/>
</dbReference>
<dbReference type="AlphaFoldDB" id="A0A6I2MNH6"/>
<protein>
    <submittedName>
        <fullName evidence="1">DUF4251 domain-containing protein</fullName>
    </submittedName>
</protein>
<accession>A0A6I2MNH6</accession>